<protein>
    <submittedName>
        <fullName evidence="15">Monovalent cation:proton antiporter-2 (CPA2) family protein</fullName>
    </submittedName>
</protein>
<dbReference type="PROSITE" id="PS51201">
    <property type="entry name" value="RCK_N"/>
    <property type="match status" value="1"/>
</dbReference>
<feature type="transmembrane region" description="Helical" evidence="13">
    <location>
        <begin position="363"/>
        <end position="382"/>
    </location>
</feature>
<feature type="transmembrane region" description="Helical" evidence="13">
    <location>
        <begin position="272"/>
        <end position="292"/>
    </location>
</feature>
<feature type="transmembrane region" description="Helical" evidence="13">
    <location>
        <begin position="228"/>
        <end position="252"/>
    </location>
</feature>
<dbReference type="EMBL" id="JBHRTN010000008">
    <property type="protein sequence ID" value="MFC3125029.1"/>
    <property type="molecule type" value="Genomic_DNA"/>
</dbReference>
<feature type="transmembrane region" description="Helical" evidence="13">
    <location>
        <begin position="59"/>
        <end position="78"/>
    </location>
</feature>
<keyword evidence="8 13" id="KW-1133">Transmembrane helix</keyword>
<feature type="transmembrane region" description="Helical" evidence="13">
    <location>
        <begin position="186"/>
        <end position="207"/>
    </location>
</feature>
<dbReference type="PANTHER" id="PTHR46157">
    <property type="entry name" value="K(+) EFFLUX ANTIPORTER 3, CHLOROPLASTIC"/>
    <property type="match status" value="1"/>
</dbReference>
<proteinExistence type="inferred from homology"/>
<feature type="transmembrane region" description="Helical" evidence="13">
    <location>
        <begin position="6"/>
        <end position="26"/>
    </location>
</feature>
<dbReference type="InterPro" id="IPR004771">
    <property type="entry name" value="K/H_exchanger"/>
</dbReference>
<dbReference type="SUPFAM" id="SSF51735">
    <property type="entry name" value="NAD(P)-binding Rossmann-fold domains"/>
    <property type="match status" value="1"/>
</dbReference>
<evidence type="ECO:0000256" key="3">
    <source>
        <dbReference type="ARBA" id="ARBA00022448"/>
    </source>
</evidence>
<dbReference type="PANTHER" id="PTHR46157:SF8">
    <property type="entry name" value="GLUTATHIONE-REGULATED POTASSIUM-EFFLUX SYSTEM PROTEIN"/>
    <property type="match status" value="1"/>
</dbReference>
<comment type="caution">
    <text evidence="15">The sequence shown here is derived from an EMBL/GenBank/DDBJ whole genome shotgun (WGS) entry which is preliminary data.</text>
</comment>
<dbReference type="InterPro" id="IPR036291">
    <property type="entry name" value="NAD(P)-bd_dom_sf"/>
</dbReference>
<keyword evidence="3" id="KW-0813">Transport</keyword>
<evidence type="ECO:0000256" key="11">
    <source>
        <dbReference type="SAM" id="Coils"/>
    </source>
</evidence>
<evidence type="ECO:0000259" key="14">
    <source>
        <dbReference type="PROSITE" id="PS51201"/>
    </source>
</evidence>
<feature type="transmembrane region" description="Helical" evidence="13">
    <location>
        <begin position="115"/>
        <end position="139"/>
    </location>
</feature>
<dbReference type="Proteomes" id="UP001595593">
    <property type="component" value="Unassembled WGS sequence"/>
</dbReference>
<feature type="transmembrane region" description="Helical" evidence="13">
    <location>
        <begin position="35"/>
        <end position="53"/>
    </location>
</feature>
<evidence type="ECO:0000256" key="13">
    <source>
        <dbReference type="SAM" id="Phobius"/>
    </source>
</evidence>
<keyword evidence="16" id="KW-1185">Reference proteome</keyword>
<dbReference type="Gene3D" id="1.20.1530.20">
    <property type="match status" value="1"/>
</dbReference>
<keyword evidence="7" id="KW-0630">Potassium</keyword>
<evidence type="ECO:0000313" key="16">
    <source>
        <dbReference type="Proteomes" id="UP001595593"/>
    </source>
</evidence>
<keyword evidence="11" id="KW-0175">Coiled coil</keyword>
<evidence type="ECO:0000256" key="2">
    <source>
        <dbReference type="ARBA" id="ARBA00005551"/>
    </source>
</evidence>
<evidence type="ECO:0000256" key="5">
    <source>
        <dbReference type="ARBA" id="ARBA00022538"/>
    </source>
</evidence>
<keyword evidence="9" id="KW-0406">Ion transport</keyword>
<dbReference type="NCBIfam" id="TIGR00932">
    <property type="entry name" value="2a37"/>
    <property type="match status" value="1"/>
</dbReference>
<feature type="transmembrane region" description="Helical" evidence="13">
    <location>
        <begin position="90"/>
        <end position="109"/>
    </location>
</feature>
<dbReference type="Pfam" id="PF02254">
    <property type="entry name" value="TrkA_N"/>
    <property type="match status" value="1"/>
</dbReference>
<dbReference type="InterPro" id="IPR003148">
    <property type="entry name" value="RCK_N"/>
</dbReference>
<feature type="domain" description="RCK N-terminal" evidence="14">
    <location>
        <begin position="402"/>
        <end position="519"/>
    </location>
</feature>
<name>A0ABV7FXB1_9PROT</name>
<reference evidence="16" key="1">
    <citation type="journal article" date="2019" name="Int. J. Syst. Evol. Microbiol.">
        <title>The Global Catalogue of Microorganisms (GCM) 10K type strain sequencing project: providing services to taxonomists for standard genome sequencing and annotation.</title>
        <authorList>
            <consortium name="The Broad Institute Genomics Platform"/>
            <consortium name="The Broad Institute Genome Sequencing Center for Infectious Disease"/>
            <person name="Wu L."/>
            <person name="Ma J."/>
        </authorList>
    </citation>
    <scope>NUCLEOTIDE SEQUENCE [LARGE SCALE GENOMIC DNA]</scope>
    <source>
        <strain evidence="16">KCTC 52094</strain>
    </source>
</reference>
<feature type="coiled-coil region" evidence="11">
    <location>
        <begin position="536"/>
        <end position="563"/>
    </location>
</feature>
<feature type="region of interest" description="Disordered" evidence="12">
    <location>
        <begin position="568"/>
        <end position="597"/>
    </location>
</feature>
<feature type="transmembrane region" description="Helical" evidence="13">
    <location>
        <begin position="151"/>
        <end position="174"/>
    </location>
</feature>
<keyword evidence="5" id="KW-0633">Potassium transport</keyword>
<evidence type="ECO:0000256" key="7">
    <source>
        <dbReference type="ARBA" id="ARBA00022958"/>
    </source>
</evidence>
<keyword evidence="4" id="KW-0050">Antiport</keyword>
<comment type="subcellular location">
    <subcellularLocation>
        <location evidence="1">Membrane</location>
        <topology evidence="1">Multi-pass membrane protein</topology>
    </subcellularLocation>
</comment>
<evidence type="ECO:0000313" key="15">
    <source>
        <dbReference type="EMBL" id="MFC3125029.1"/>
    </source>
</evidence>
<evidence type="ECO:0000256" key="1">
    <source>
        <dbReference type="ARBA" id="ARBA00004141"/>
    </source>
</evidence>
<keyword evidence="6 13" id="KW-0812">Transmembrane</keyword>
<keyword evidence="10 13" id="KW-0472">Membrane</keyword>
<dbReference type="Pfam" id="PF00999">
    <property type="entry name" value="Na_H_Exchanger"/>
    <property type="match status" value="1"/>
</dbReference>
<evidence type="ECO:0000256" key="10">
    <source>
        <dbReference type="ARBA" id="ARBA00023136"/>
    </source>
</evidence>
<accession>A0ABV7FXB1</accession>
<feature type="transmembrane region" description="Helical" evidence="13">
    <location>
        <begin position="328"/>
        <end position="356"/>
    </location>
</feature>
<evidence type="ECO:0000256" key="4">
    <source>
        <dbReference type="ARBA" id="ARBA00022449"/>
    </source>
</evidence>
<evidence type="ECO:0000256" key="8">
    <source>
        <dbReference type="ARBA" id="ARBA00022989"/>
    </source>
</evidence>
<comment type="similarity">
    <text evidence="2">Belongs to the monovalent cation:proton antiporter 2 (CPA2) transporter (TC 2.A.37) family.</text>
</comment>
<dbReference type="RefSeq" id="WP_379595460.1">
    <property type="nucleotide sequence ID" value="NZ_JBHRTN010000008.1"/>
</dbReference>
<dbReference type="InterPro" id="IPR006153">
    <property type="entry name" value="Cation/H_exchanger_TM"/>
</dbReference>
<sequence length="597" mass="62756">MEESHHVLSLFEPMVLLAAAVLAVPLAKRAGLGPVLGYIAAGVAIGPFVLGLFGEPERVAGLAELGIVLLLFIIGLELNLGRLWALRRDIFGLGTAQMLGSGGVMALALRFAAGWAWPAAIVAGLGLALSSTALVLPLLEERGEVEAPHGRTAFAILLLQDLAIVPLLALVAFLSPLAVAQQGSAWAAAGTAVAALAAVVLAGRFLLNPLFGLLARSGAREIMTAAALLVVLGAAALMAWAGLSMAMGAFLAGVLLAESNYRHELEADIEPFRGLLLGLFFLSVGMGLDLGVIAARWPVLLAGVLALVLLKLGTTYAVARLFGHPPEVALRAALLLAQGGEFGFVLYGTAAVAGVLAPEQASLLTALVTLSMATTPLVIRFGPALLRRCGQDIPDEDYSEAHGSVLMIGFGRFGQLVTQVLQRQGVAVTLLDNDPRRIEEAARFGARVFYGDGTRLDVLRAAGAERARLILVCTDRPETTSRVLAIVREALPEIPCHARAFDRPHALALLKVGAASVMRETLESALAFGREALVGLGLSRDEAEEVEAEVRRLDRERFKAQRLHGAVTPQDLFTMRPEPLTPRRGTAAPAEGQAVAD</sequence>
<evidence type="ECO:0000256" key="12">
    <source>
        <dbReference type="SAM" id="MobiDB-lite"/>
    </source>
</evidence>
<dbReference type="InterPro" id="IPR038770">
    <property type="entry name" value="Na+/solute_symporter_sf"/>
</dbReference>
<feature type="transmembrane region" description="Helical" evidence="13">
    <location>
        <begin position="299"/>
        <end position="322"/>
    </location>
</feature>
<dbReference type="Gene3D" id="3.40.50.720">
    <property type="entry name" value="NAD(P)-binding Rossmann-like Domain"/>
    <property type="match status" value="1"/>
</dbReference>
<gene>
    <name evidence="15" type="ORF">ACFOD4_08150</name>
</gene>
<evidence type="ECO:0000256" key="9">
    <source>
        <dbReference type="ARBA" id="ARBA00023065"/>
    </source>
</evidence>
<organism evidence="15 16">
    <name type="scientific">Teichococcus globiformis</name>
    <dbReference type="NCBI Taxonomy" id="2307229"/>
    <lineage>
        <taxon>Bacteria</taxon>
        <taxon>Pseudomonadati</taxon>
        <taxon>Pseudomonadota</taxon>
        <taxon>Alphaproteobacteria</taxon>
        <taxon>Acetobacterales</taxon>
        <taxon>Roseomonadaceae</taxon>
        <taxon>Roseomonas</taxon>
    </lineage>
</organism>
<evidence type="ECO:0000256" key="6">
    <source>
        <dbReference type="ARBA" id="ARBA00022692"/>
    </source>
</evidence>